<evidence type="ECO:0000256" key="5">
    <source>
        <dbReference type="ARBA" id="ARBA00022679"/>
    </source>
</evidence>
<evidence type="ECO:0000256" key="2">
    <source>
        <dbReference type="ARBA" id="ARBA00022475"/>
    </source>
</evidence>
<dbReference type="InterPro" id="IPR029044">
    <property type="entry name" value="Nucleotide-diphossugar_trans"/>
</dbReference>
<keyword evidence="3" id="KW-0997">Cell inner membrane</keyword>
<dbReference type="GO" id="GO:0006011">
    <property type="term" value="P:UDP-alpha-D-glucose metabolic process"/>
    <property type="evidence" value="ECO:0007669"/>
    <property type="project" value="InterPro"/>
</dbReference>
<dbReference type="GO" id="GO:0005886">
    <property type="term" value="C:plasma membrane"/>
    <property type="evidence" value="ECO:0007669"/>
    <property type="project" value="UniProtKB-SubCell"/>
</dbReference>
<dbReference type="Gene3D" id="3.90.550.10">
    <property type="entry name" value="Spore Coat Polysaccharide Biosynthesis Protein SpsA, Chain A"/>
    <property type="match status" value="1"/>
</dbReference>
<accession>A0AA96WNN6</accession>
<evidence type="ECO:0000256" key="9">
    <source>
        <dbReference type="SAM" id="Phobius"/>
    </source>
</evidence>
<feature type="transmembrane region" description="Helical" evidence="9">
    <location>
        <begin position="434"/>
        <end position="456"/>
    </location>
</feature>
<keyword evidence="6 9" id="KW-0812">Transmembrane</keyword>
<feature type="transmembrane region" description="Helical" evidence="9">
    <location>
        <begin position="586"/>
        <end position="605"/>
    </location>
</feature>
<keyword evidence="5 11" id="KW-0808">Transferase</keyword>
<dbReference type="RefSeq" id="WP_316425597.1">
    <property type="nucleotide sequence ID" value="NZ_CP130144.1"/>
</dbReference>
<gene>
    <name evidence="11" type="ORF">Q2T42_15400</name>
</gene>
<evidence type="ECO:0000256" key="4">
    <source>
        <dbReference type="ARBA" id="ARBA00022676"/>
    </source>
</evidence>
<dbReference type="GO" id="GO:0012505">
    <property type="term" value="C:endomembrane system"/>
    <property type="evidence" value="ECO:0007669"/>
    <property type="project" value="UniProtKB-SubCell"/>
</dbReference>
<feature type="domain" description="PilZ" evidence="10">
    <location>
        <begin position="616"/>
        <end position="708"/>
    </location>
</feature>
<dbReference type="GO" id="GO:0016759">
    <property type="term" value="F:cellulose synthase activity"/>
    <property type="evidence" value="ECO:0007669"/>
    <property type="project" value="InterPro"/>
</dbReference>
<dbReference type="CDD" id="cd06421">
    <property type="entry name" value="CESA_CelA_like"/>
    <property type="match status" value="1"/>
</dbReference>
<keyword evidence="7 9" id="KW-1133">Transmembrane helix</keyword>
<evidence type="ECO:0000256" key="8">
    <source>
        <dbReference type="ARBA" id="ARBA00023136"/>
    </source>
</evidence>
<comment type="subcellular location">
    <subcellularLocation>
        <location evidence="1">Endomembrane system</location>
        <topology evidence="1">Multi-pass membrane protein</topology>
    </subcellularLocation>
</comment>
<dbReference type="GO" id="GO:0035438">
    <property type="term" value="F:cyclic-di-GMP binding"/>
    <property type="evidence" value="ECO:0007669"/>
    <property type="project" value="InterPro"/>
</dbReference>
<evidence type="ECO:0000313" key="11">
    <source>
        <dbReference type="EMBL" id="WNZ43242.1"/>
    </source>
</evidence>
<proteinExistence type="predicted"/>
<feature type="transmembrane region" description="Helical" evidence="9">
    <location>
        <begin position="103"/>
        <end position="122"/>
    </location>
</feature>
<evidence type="ECO:0000259" key="10">
    <source>
        <dbReference type="Pfam" id="PF07238"/>
    </source>
</evidence>
<dbReference type="PANTHER" id="PTHR43867:SF2">
    <property type="entry name" value="CELLULOSE SYNTHASE CATALYTIC SUBUNIT A [UDP-FORMING]"/>
    <property type="match status" value="1"/>
</dbReference>
<dbReference type="PANTHER" id="PTHR43867">
    <property type="entry name" value="CELLULOSE SYNTHASE CATALYTIC SUBUNIT A [UDP-FORMING]"/>
    <property type="match status" value="1"/>
</dbReference>
<feature type="transmembrane region" description="Helical" evidence="9">
    <location>
        <begin position="539"/>
        <end position="565"/>
    </location>
</feature>
<dbReference type="InterPro" id="IPR003919">
    <property type="entry name" value="Cell_synth_A"/>
</dbReference>
<reference evidence="11" key="1">
    <citation type="journal article" date="2023" name="Plants (Basel)">
        <title>Genomic Analysis of Leptolyngbya boryana CZ1 Reveals Efficient Carbon Fixation Modules.</title>
        <authorList>
            <person name="Bai X."/>
            <person name="Wang H."/>
            <person name="Cheng W."/>
            <person name="Wang J."/>
            <person name="Ma M."/>
            <person name="Hu H."/>
            <person name="Song Z."/>
            <person name="Ma H."/>
            <person name="Fan Y."/>
            <person name="Du C."/>
            <person name="Xu J."/>
        </authorList>
    </citation>
    <scope>NUCLEOTIDE SEQUENCE</scope>
    <source>
        <strain evidence="11">CZ1</strain>
    </source>
</reference>
<dbReference type="SUPFAM" id="SSF53448">
    <property type="entry name" value="Nucleotide-diphospho-sugar transferases"/>
    <property type="match status" value="1"/>
</dbReference>
<feature type="transmembrane region" description="Helical" evidence="9">
    <location>
        <begin position="468"/>
        <end position="486"/>
    </location>
</feature>
<keyword evidence="8 9" id="KW-0472">Membrane</keyword>
<dbReference type="AlphaFoldDB" id="A0AA96WNN6"/>
<feature type="transmembrane region" description="Helical" evidence="9">
    <location>
        <begin position="64"/>
        <end position="91"/>
    </location>
</feature>
<dbReference type="Pfam" id="PF07238">
    <property type="entry name" value="PilZ"/>
    <property type="match status" value="1"/>
</dbReference>
<feature type="transmembrane region" description="Helical" evidence="9">
    <location>
        <begin position="498"/>
        <end position="519"/>
    </location>
</feature>
<keyword evidence="2" id="KW-1003">Cell membrane</keyword>
<dbReference type="InterPro" id="IPR009875">
    <property type="entry name" value="PilZ_domain"/>
</dbReference>
<dbReference type="EC" id="2.4.-.-" evidence="11"/>
<evidence type="ECO:0000256" key="3">
    <source>
        <dbReference type="ARBA" id="ARBA00022519"/>
    </source>
</evidence>
<dbReference type="EMBL" id="CP130144">
    <property type="protein sequence ID" value="WNZ43242.1"/>
    <property type="molecule type" value="Genomic_DNA"/>
</dbReference>
<protein>
    <submittedName>
        <fullName evidence="11">Glycosyltransferase</fullName>
        <ecNumber evidence="11">2.4.-.-</ecNumber>
    </submittedName>
</protein>
<feature type="transmembrane region" description="Helical" evidence="9">
    <location>
        <begin position="21"/>
        <end position="44"/>
    </location>
</feature>
<dbReference type="PRINTS" id="PR01439">
    <property type="entry name" value="CELLSNTHASEA"/>
</dbReference>
<sequence>MKQYARSMFLGFNRNNLQLPQSATLIMLGVVAISALIVTAWFAGQGTIPTLFERLNQIQQTPPGWLMVPMVAGEYLLAWAVLLTFLVFAITKISPRPQPWSRVLVVAVLGILMIRYFVWRSLSTLNFSNPLDGVFSLGLFLLELLILSGSMIQLILLLRVRDRKPEADQLSIAVLNQSYVPHVDILIPTYNEPAFILRRTIIGCQALKYPAKSVYLLDDHRRPEIRDLCLELGCQYLTRPDNRHAKAGNLNHAIPQTSGELIAVFDADFIPTQNFLTRTVGFFQDSTVGLVQTPQTFYNADPIARNLGLEDILTPEEEVFYRQIQPIRDAAGGVICAGTSFVVRRSALIEAGYFFTGALSEDYYTGIRLAAKGYRLIYLNEKLSAGLAAESIAAQALQRLRWARGTLQAFFVDANPLTIKGLRPMQRLAHLEGILHWFTSLSRVGFLLFPIAYAFLHIIPVRATNAEILYYFLPFYLVQITTFSWLNHRSRSAFLADLYALVLAFPLALTVIQVMLNPFGQEFRVTPKGTSRDRFQFNWRLAAPLIIFFIATAMSLWMNLGYAILMGAWQPMTDDIANQMKGVDLGWIWSVFNLLTLSIALLILIDVPRPHAYDEFDLRRTLKVQIGDQVRWGFTTGISEVGATIAITQQITPKDSRIQVDFLEEDLTLPAQVTQVEDRPSNSEFPLLHIHFEPLSLEQERCLIQMLYCRPGQWRSQCAPGELRSLWLLFQVLLKPRVIFDRTARASIVSVAQVSP</sequence>
<evidence type="ECO:0000256" key="1">
    <source>
        <dbReference type="ARBA" id="ARBA00004127"/>
    </source>
</evidence>
<evidence type="ECO:0000256" key="7">
    <source>
        <dbReference type="ARBA" id="ARBA00022989"/>
    </source>
</evidence>
<evidence type="ECO:0000256" key="6">
    <source>
        <dbReference type="ARBA" id="ARBA00022692"/>
    </source>
</evidence>
<feature type="transmembrane region" description="Helical" evidence="9">
    <location>
        <begin position="134"/>
        <end position="158"/>
    </location>
</feature>
<keyword evidence="4 11" id="KW-0328">Glycosyltransferase</keyword>
<organism evidence="11">
    <name type="scientific">Leptolyngbya boryana CZ1</name>
    <dbReference type="NCBI Taxonomy" id="3060204"/>
    <lineage>
        <taxon>Bacteria</taxon>
        <taxon>Bacillati</taxon>
        <taxon>Cyanobacteriota</taxon>
        <taxon>Cyanophyceae</taxon>
        <taxon>Leptolyngbyales</taxon>
        <taxon>Leptolyngbyaceae</taxon>
        <taxon>Leptolyngbya group</taxon>
        <taxon>Leptolyngbya</taxon>
    </lineage>
</organism>
<reference evidence="11" key="2">
    <citation type="submission" date="2023-07" db="EMBL/GenBank/DDBJ databases">
        <authorList>
            <person name="Bai X.-H."/>
            <person name="Wang H.-H."/>
            <person name="Wang J."/>
            <person name="Ma M.-Y."/>
            <person name="Hu H.-H."/>
            <person name="Song Z.-L."/>
            <person name="Ma H.-G."/>
            <person name="Fan Y."/>
            <person name="Du C.-Y."/>
            <person name="Xu J.-C."/>
        </authorList>
    </citation>
    <scope>NUCLEOTIDE SEQUENCE</scope>
    <source>
        <strain evidence="11">CZ1</strain>
    </source>
</reference>
<name>A0AA96WNN6_LEPBY</name>
<dbReference type="Pfam" id="PF13641">
    <property type="entry name" value="Glyco_tranf_2_3"/>
    <property type="match status" value="1"/>
</dbReference>
<dbReference type="InterPro" id="IPR050321">
    <property type="entry name" value="Glycosyltr_2/OpgH_subfam"/>
</dbReference>